<dbReference type="InterPro" id="IPR013325">
    <property type="entry name" value="RNA_pol_sigma_r2"/>
</dbReference>
<dbReference type="Gene3D" id="1.10.1740.10">
    <property type="match status" value="1"/>
</dbReference>
<dbReference type="InterPro" id="IPR013324">
    <property type="entry name" value="RNA_pol_sigma_r3/r4-like"/>
</dbReference>
<dbReference type="Pfam" id="PF04542">
    <property type="entry name" value="Sigma70_r2"/>
    <property type="match status" value="1"/>
</dbReference>
<evidence type="ECO:0000313" key="7">
    <source>
        <dbReference type="EMBL" id="TCS89912.1"/>
    </source>
</evidence>
<comment type="caution">
    <text evidence="7">The sequence shown here is derived from an EMBL/GenBank/DDBJ whole genome shotgun (WGS) entry which is preliminary data.</text>
</comment>
<evidence type="ECO:0000256" key="1">
    <source>
        <dbReference type="ARBA" id="ARBA00010641"/>
    </source>
</evidence>
<proteinExistence type="inferred from homology"/>
<dbReference type="GO" id="GO:0016987">
    <property type="term" value="F:sigma factor activity"/>
    <property type="evidence" value="ECO:0007669"/>
    <property type="project" value="UniProtKB-KW"/>
</dbReference>
<dbReference type="RefSeq" id="WP_132127391.1">
    <property type="nucleotide sequence ID" value="NZ_CP042432.1"/>
</dbReference>
<protein>
    <submittedName>
        <fullName evidence="7">RNA polymerase sigma-70 factor (ECF subfamily)</fullName>
    </submittedName>
</protein>
<dbReference type="CDD" id="cd06171">
    <property type="entry name" value="Sigma70_r4"/>
    <property type="match status" value="1"/>
</dbReference>
<keyword evidence="8" id="KW-1185">Reference proteome</keyword>
<gene>
    <name evidence="7" type="ORF">EDD80_101109</name>
</gene>
<dbReference type="Proteomes" id="UP000295807">
    <property type="component" value="Unassembled WGS sequence"/>
</dbReference>
<evidence type="ECO:0000256" key="2">
    <source>
        <dbReference type="ARBA" id="ARBA00023015"/>
    </source>
</evidence>
<evidence type="ECO:0000313" key="8">
    <source>
        <dbReference type="Proteomes" id="UP000295807"/>
    </source>
</evidence>
<dbReference type="SUPFAM" id="SSF88946">
    <property type="entry name" value="Sigma2 domain of RNA polymerase sigma factors"/>
    <property type="match status" value="1"/>
</dbReference>
<dbReference type="InterPro" id="IPR013249">
    <property type="entry name" value="RNA_pol_sigma70_r4_t2"/>
</dbReference>
<name>A0A4R3L0E8_9SPHI</name>
<evidence type="ECO:0000256" key="3">
    <source>
        <dbReference type="ARBA" id="ARBA00023082"/>
    </source>
</evidence>
<dbReference type="InterPro" id="IPR014284">
    <property type="entry name" value="RNA_pol_sigma-70_dom"/>
</dbReference>
<dbReference type="NCBIfam" id="TIGR02937">
    <property type="entry name" value="sigma70-ECF"/>
    <property type="match status" value="1"/>
</dbReference>
<dbReference type="AlphaFoldDB" id="A0A4R3L0E8"/>
<dbReference type="SUPFAM" id="SSF88659">
    <property type="entry name" value="Sigma3 and sigma4 domains of RNA polymerase sigma factors"/>
    <property type="match status" value="1"/>
</dbReference>
<feature type="domain" description="RNA polymerase sigma factor 70 region 4 type 2" evidence="6">
    <location>
        <begin position="122"/>
        <end position="173"/>
    </location>
</feature>
<dbReference type="PANTHER" id="PTHR43133:SF46">
    <property type="entry name" value="RNA POLYMERASE SIGMA-70 FACTOR ECF SUBFAMILY"/>
    <property type="match status" value="1"/>
</dbReference>
<dbReference type="OrthoDB" id="9150024at2"/>
<dbReference type="InterPro" id="IPR036388">
    <property type="entry name" value="WH-like_DNA-bd_sf"/>
</dbReference>
<dbReference type="InterPro" id="IPR007627">
    <property type="entry name" value="RNA_pol_sigma70_r2"/>
</dbReference>
<dbReference type="InterPro" id="IPR039425">
    <property type="entry name" value="RNA_pol_sigma-70-like"/>
</dbReference>
<keyword evidence="2" id="KW-0805">Transcription regulation</keyword>
<evidence type="ECO:0000259" key="6">
    <source>
        <dbReference type="Pfam" id="PF08281"/>
    </source>
</evidence>
<feature type="domain" description="RNA polymerase sigma-70 region 2" evidence="5">
    <location>
        <begin position="22"/>
        <end position="87"/>
    </location>
</feature>
<keyword evidence="3" id="KW-0731">Sigma factor</keyword>
<dbReference type="GO" id="GO:0003677">
    <property type="term" value="F:DNA binding"/>
    <property type="evidence" value="ECO:0007669"/>
    <property type="project" value="InterPro"/>
</dbReference>
<dbReference type="GO" id="GO:0006352">
    <property type="term" value="P:DNA-templated transcription initiation"/>
    <property type="evidence" value="ECO:0007669"/>
    <property type="project" value="InterPro"/>
</dbReference>
<sequence>MDTGGQLWDAFREGDMKAFGELYHRYYRPLYNYGFTIFADKEVIMDCLHELFLDLWERRDRLAAVNNIKYYLLVAFRRRIIHTRKRGKQTEAVIIPETEAAAQPSAEDRFMEEESRLIFSSRFREAFDKLPPRRREAIYLRYCQELSYPQITLVMEVQYQTVRDLISKGIKTLRKELQRDVQAASITYPAQGMPGWSS</sequence>
<dbReference type="PANTHER" id="PTHR43133">
    <property type="entry name" value="RNA POLYMERASE ECF-TYPE SIGMA FACTO"/>
    <property type="match status" value="1"/>
</dbReference>
<accession>A0A4R3L0E8</accession>
<dbReference type="Gene3D" id="1.10.10.10">
    <property type="entry name" value="Winged helix-like DNA-binding domain superfamily/Winged helix DNA-binding domain"/>
    <property type="match status" value="1"/>
</dbReference>
<comment type="similarity">
    <text evidence="1">Belongs to the sigma-70 factor family. ECF subfamily.</text>
</comment>
<evidence type="ECO:0000256" key="4">
    <source>
        <dbReference type="ARBA" id="ARBA00023163"/>
    </source>
</evidence>
<dbReference type="EMBL" id="SMAD01000001">
    <property type="protein sequence ID" value="TCS89912.1"/>
    <property type="molecule type" value="Genomic_DNA"/>
</dbReference>
<keyword evidence="4" id="KW-0804">Transcription</keyword>
<evidence type="ECO:0000259" key="5">
    <source>
        <dbReference type="Pfam" id="PF04542"/>
    </source>
</evidence>
<reference evidence="7 8" key="1">
    <citation type="submission" date="2019-03" db="EMBL/GenBank/DDBJ databases">
        <title>Genomic Encyclopedia of Type Strains, Phase IV (KMG-IV): sequencing the most valuable type-strain genomes for metagenomic binning, comparative biology and taxonomic classification.</title>
        <authorList>
            <person name="Goeker M."/>
        </authorList>
    </citation>
    <scope>NUCLEOTIDE SEQUENCE [LARGE SCALE GENOMIC DNA]</scope>
    <source>
        <strain evidence="7 8">DSM 21100</strain>
    </source>
</reference>
<dbReference type="Pfam" id="PF08281">
    <property type="entry name" value="Sigma70_r4_2"/>
    <property type="match status" value="1"/>
</dbReference>
<organism evidence="7 8">
    <name type="scientific">Anseongella ginsenosidimutans</name>
    <dbReference type="NCBI Taxonomy" id="496056"/>
    <lineage>
        <taxon>Bacteria</taxon>
        <taxon>Pseudomonadati</taxon>
        <taxon>Bacteroidota</taxon>
        <taxon>Sphingobacteriia</taxon>
        <taxon>Sphingobacteriales</taxon>
        <taxon>Sphingobacteriaceae</taxon>
        <taxon>Anseongella</taxon>
    </lineage>
</organism>